<name>A0A813GKQ2_POLGL</name>
<reference evidence="1" key="1">
    <citation type="submission" date="2021-02" db="EMBL/GenBank/DDBJ databases">
        <authorList>
            <person name="Dougan E. K."/>
            <person name="Rhodes N."/>
            <person name="Thang M."/>
            <person name="Chan C."/>
        </authorList>
    </citation>
    <scope>NUCLEOTIDE SEQUENCE</scope>
</reference>
<dbReference type="OrthoDB" id="414916at2759"/>
<accession>A0A813GKQ2</accession>
<keyword evidence="2" id="KW-1185">Reference proteome</keyword>
<dbReference type="EMBL" id="CAJNNV010028723">
    <property type="protein sequence ID" value="CAE8625559.1"/>
    <property type="molecule type" value="Genomic_DNA"/>
</dbReference>
<feature type="non-terminal residue" evidence="1">
    <location>
        <position position="1"/>
    </location>
</feature>
<sequence>GVPDLAGRLCECLWAQSTRREATRHEYIAITQVDYAPDVKNLLCTGKKAQMHLLIGIKEGRLNEARCSAENISYMEMCEILSRALPTAWMETRKLHIFRTADADRVFAGSVLKQHRDAVIITN</sequence>
<comment type="caution">
    <text evidence="1">The sequence shown here is derived from an EMBL/GenBank/DDBJ whole genome shotgun (WGS) entry which is preliminary data.</text>
</comment>
<dbReference type="AlphaFoldDB" id="A0A813GKQ2"/>
<evidence type="ECO:0000313" key="2">
    <source>
        <dbReference type="Proteomes" id="UP000654075"/>
    </source>
</evidence>
<gene>
    <name evidence="1" type="ORF">PGLA1383_LOCUS42549</name>
</gene>
<dbReference type="Proteomes" id="UP000654075">
    <property type="component" value="Unassembled WGS sequence"/>
</dbReference>
<evidence type="ECO:0000313" key="1">
    <source>
        <dbReference type="EMBL" id="CAE8625559.1"/>
    </source>
</evidence>
<proteinExistence type="predicted"/>
<organism evidence="1 2">
    <name type="scientific">Polarella glacialis</name>
    <name type="common">Dinoflagellate</name>
    <dbReference type="NCBI Taxonomy" id="89957"/>
    <lineage>
        <taxon>Eukaryota</taxon>
        <taxon>Sar</taxon>
        <taxon>Alveolata</taxon>
        <taxon>Dinophyceae</taxon>
        <taxon>Suessiales</taxon>
        <taxon>Suessiaceae</taxon>
        <taxon>Polarella</taxon>
    </lineage>
</organism>
<protein>
    <submittedName>
        <fullName evidence="1">Uncharacterized protein</fullName>
    </submittedName>
</protein>